<dbReference type="EMBL" id="BAIV01000022">
    <property type="protein sequence ID" value="GAE85004.1"/>
    <property type="molecule type" value="Genomic_DNA"/>
</dbReference>
<dbReference type="SUPFAM" id="SSF49464">
    <property type="entry name" value="Carboxypeptidase regulatory domain-like"/>
    <property type="match status" value="1"/>
</dbReference>
<dbReference type="Gene3D" id="2.60.40.1120">
    <property type="entry name" value="Carboxypeptidase-like, regulatory domain"/>
    <property type="match status" value="1"/>
</dbReference>
<comment type="caution">
    <text evidence="1">The sequence shown here is derived from an EMBL/GenBank/DDBJ whole genome shotgun (WGS) entry which is preliminary data.</text>
</comment>
<accession>W4UWX9</accession>
<sequence length="102" mass="11031">MISGRVISTEKEVVDFATVYLKGTSYGCSTNEKGLYHIQAPAGEYTLVVTAVGYKTVERKVRLIADDRVKENLVIAPLVTELGEVTVTTSGVSESINPHSMP</sequence>
<dbReference type="AlphaFoldDB" id="W4UWX9"/>
<protein>
    <submittedName>
        <fullName evidence="1">TonB-dependent receptor</fullName>
    </submittedName>
</protein>
<gene>
    <name evidence="1" type="ORF">JCM10512_3395</name>
</gene>
<evidence type="ECO:0000313" key="2">
    <source>
        <dbReference type="Proteomes" id="UP000019131"/>
    </source>
</evidence>
<dbReference type="InterPro" id="IPR008969">
    <property type="entry name" value="CarboxyPept-like_regulatory"/>
</dbReference>
<proteinExistence type="predicted"/>
<dbReference type="Pfam" id="PF13715">
    <property type="entry name" value="CarbopepD_reg_2"/>
    <property type="match status" value="1"/>
</dbReference>
<reference evidence="1 2" key="1">
    <citation type="journal article" date="2014" name="Genome Announc.">
        <title>Draft Genome Sequence of Bacteroides reticulotermitis Strain JCM 10512T, Isolated from the Gut of a Termite.</title>
        <authorList>
            <person name="Yuki M."/>
            <person name="Oshima K."/>
            <person name="Suda W."/>
            <person name="Sakamoto M."/>
            <person name="Iida T."/>
            <person name="Hattori M."/>
            <person name="Ohkuma M."/>
        </authorList>
    </citation>
    <scope>NUCLEOTIDE SEQUENCE [LARGE SCALE GENOMIC DNA]</scope>
    <source>
        <strain evidence="1 2">JCM 10512</strain>
    </source>
</reference>
<organism evidence="1 2">
    <name type="scientific">Bacteroides reticulotermitis JCM 10512</name>
    <dbReference type="NCBI Taxonomy" id="1445607"/>
    <lineage>
        <taxon>Bacteria</taxon>
        <taxon>Pseudomonadati</taxon>
        <taxon>Bacteroidota</taxon>
        <taxon>Bacteroidia</taxon>
        <taxon>Bacteroidales</taxon>
        <taxon>Bacteroidaceae</taxon>
        <taxon>Bacteroides</taxon>
    </lineage>
</organism>
<keyword evidence="1" id="KW-0675">Receptor</keyword>
<evidence type="ECO:0000313" key="1">
    <source>
        <dbReference type="EMBL" id="GAE85004.1"/>
    </source>
</evidence>
<keyword evidence="2" id="KW-1185">Reference proteome</keyword>
<dbReference type="Proteomes" id="UP000019131">
    <property type="component" value="Unassembled WGS sequence"/>
</dbReference>
<name>W4UWX9_9BACE</name>
<dbReference type="STRING" id="1445607.JCM10512_3395"/>